<evidence type="ECO:0000313" key="2">
    <source>
        <dbReference type="Proteomes" id="UP000693946"/>
    </source>
</evidence>
<evidence type="ECO:0000313" key="1">
    <source>
        <dbReference type="EMBL" id="KAG7514568.1"/>
    </source>
</evidence>
<keyword evidence="2" id="KW-1185">Reference proteome</keyword>
<gene>
    <name evidence="1" type="ORF">JOB18_037236</name>
</gene>
<accession>A0AAV6SBS7</accession>
<sequence>MSGFVAVRALRRLLQTAACSPLHWRCLLEARSALPQLPSLPPPSSPPSVSTLSSHQTVFPQSDFFFFTTHISSIHGLHFLFLKHFLASVLFKKKGDKINDERL</sequence>
<organism evidence="1 2">
    <name type="scientific">Solea senegalensis</name>
    <name type="common">Senegalese sole</name>
    <dbReference type="NCBI Taxonomy" id="28829"/>
    <lineage>
        <taxon>Eukaryota</taxon>
        <taxon>Metazoa</taxon>
        <taxon>Chordata</taxon>
        <taxon>Craniata</taxon>
        <taxon>Vertebrata</taxon>
        <taxon>Euteleostomi</taxon>
        <taxon>Actinopterygii</taxon>
        <taxon>Neopterygii</taxon>
        <taxon>Teleostei</taxon>
        <taxon>Neoteleostei</taxon>
        <taxon>Acanthomorphata</taxon>
        <taxon>Carangaria</taxon>
        <taxon>Pleuronectiformes</taxon>
        <taxon>Pleuronectoidei</taxon>
        <taxon>Soleidae</taxon>
        <taxon>Solea</taxon>
    </lineage>
</organism>
<reference evidence="1 2" key="1">
    <citation type="journal article" date="2021" name="Sci. Rep.">
        <title>Chromosome anchoring in Senegalese sole (Solea senegalensis) reveals sex-associated markers and genome rearrangements in flatfish.</title>
        <authorList>
            <person name="Guerrero-Cozar I."/>
            <person name="Gomez-Garrido J."/>
            <person name="Berbel C."/>
            <person name="Martinez-Blanch J.F."/>
            <person name="Alioto T."/>
            <person name="Claros M.G."/>
            <person name="Gagnaire P.A."/>
            <person name="Manchado M."/>
        </authorList>
    </citation>
    <scope>NUCLEOTIDE SEQUENCE [LARGE SCALE GENOMIC DNA]</scope>
    <source>
        <strain evidence="1">Sse05_10M</strain>
    </source>
</reference>
<dbReference type="Proteomes" id="UP000693946">
    <property type="component" value="Linkage Group LG14"/>
</dbReference>
<proteinExistence type="predicted"/>
<comment type="caution">
    <text evidence="1">The sequence shown here is derived from an EMBL/GenBank/DDBJ whole genome shotgun (WGS) entry which is preliminary data.</text>
</comment>
<dbReference type="AlphaFoldDB" id="A0AAV6SBS7"/>
<protein>
    <submittedName>
        <fullName evidence="1">Uncharacterized protein</fullName>
    </submittedName>
</protein>
<name>A0AAV6SBS7_SOLSE</name>
<dbReference type="EMBL" id="JAGKHQ010000006">
    <property type="protein sequence ID" value="KAG7514568.1"/>
    <property type="molecule type" value="Genomic_DNA"/>
</dbReference>